<name>A0A9P4GC31_9PLEO</name>
<evidence type="ECO:0008006" key="3">
    <source>
        <dbReference type="Google" id="ProtNLM"/>
    </source>
</evidence>
<comment type="caution">
    <text evidence="1">The sequence shown here is derived from an EMBL/GenBank/DDBJ whole genome shotgun (WGS) entry which is preliminary data.</text>
</comment>
<proteinExistence type="predicted"/>
<reference evidence="1" key="1">
    <citation type="submission" date="2020-01" db="EMBL/GenBank/DDBJ databases">
        <authorList>
            <consortium name="DOE Joint Genome Institute"/>
            <person name="Haridas S."/>
            <person name="Albert R."/>
            <person name="Binder M."/>
            <person name="Bloem J."/>
            <person name="Labutti K."/>
            <person name="Salamov A."/>
            <person name="Andreopoulos B."/>
            <person name="Baker S.E."/>
            <person name="Barry K."/>
            <person name="Bills G."/>
            <person name="Bluhm B.H."/>
            <person name="Cannon C."/>
            <person name="Castanera R."/>
            <person name="Culley D.E."/>
            <person name="Daum C."/>
            <person name="Ezra D."/>
            <person name="Gonzalez J.B."/>
            <person name="Henrissat B."/>
            <person name="Kuo A."/>
            <person name="Liang C."/>
            <person name="Lipzen A."/>
            <person name="Lutzoni F."/>
            <person name="Magnuson J."/>
            <person name="Mondo S."/>
            <person name="Nolan M."/>
            <person name="Ohm R."/>
            <person name="Pangilinan J."/>
            <person name="Park H.-J."/>
            <person name="Ramirez L."/>
            <person name="Alfaro M."/>
            <person name="Sun H."/>
            <person name="Tritt A."/>
            <person name="Yoshinaga Y."/>
            <person name="Zwiers L.-H."/>
            <person name="Turgeon B.G."/>
            <person name="Goodwin S.B."/>
            <person name="Spatafora J.W."/>
            <person name="Crous P.W."/>
            <person name="Grigoriev I.V."/>
        </authorList>
    </citation>
    <scope>NUCLEOTIDE SEQUENCE</scope>
    <source>
        <strain evidence="1">CBS 394.84</strain>
    </source>
</reference>
<keyword evidence="2" id="KW-1185">Reference proteome</keyword>
<sequence>MRWSNDKYISNLHRVINVSGVERYSIPVLSSGNPNYVVKCLPNCKKEDEEPKWPPITIERAILAGYSDSCWSAERFKRDAAAKAASEGPLMPQPKEVAVV</sequence>
<dbReference type="InterPro" id="IPR027443">
    <property type="entry name" value="IPNS-like_sf"/>
</dbReference>
<dbReference type="Proteomes" id="UP000800039">
    <property type="component" value="Unassembled WGS sequence"/>
</dbReference>
<dbReference type="EMBL" id="ML976617">
    <property type="protein sequence ID" value="KAF1842774.1"/>
    <property type="molecule type" value="Genomic_DNA"/>
</dbReference>
<gene>
    <name evidence="1" type="ORF">K460DRAFT_356591</name>
</gene>
<dbReference type="AlphaFoldDB" id="A0A9P4GC31"/>
<evidence type="ECO:0000313" key="2">
    <source>
        <dbReference type="Proteomes" id="UP000800039"/>
    </source>
</evidence>
<dbReference type="OrthoDB" id="288590at2759"/>
<dbReference type="SUPFAM" id="SSF51197">
    <property type="entry name" value="Clavaminate synthase-like"/>
    <property type="match status" value="1"/>
</dbReference>
<dbReference type="GeneID" id="63849223"/>
<dbReference type="Gene3D" id="2.60.120.330">
    <property type="entry name" value="B-lactam Antibiotic, Isopenicillin N Synthase, Chain"/>
    <property type="match status" value="1"/>
</dbReference>
<dbReference type="RefSeq" id="XP_040785337.1">
    <property type="nucleotide sequence ID" value="XM_040931971.1"/>
</dbReference>
<accession>A0A9P4GC31</accession>
<evidence type="ECO:0000313" key="1">
    <source>
        <dbReference type="EMBL" id="KAF1842774.1"/>
    </source>
</evidence>
<protein>
    <recommendedName>
        <fullName evidence="3">Isopenicillin N synthase-like Fe(2+) 2OG dioxygenase domain-containing protein</fullName>
    </recommendedName>
</protein>
<organism evidence="1 2">
    <name type="scientific">Cucurbitaria berberidis CBS 394.84</name>
    <dbReference type="NCBI Taxonomy" id="1168544"/>
    <lineage>
        <taxon>Eukaryota</taxon>
        <taxon>Fungi</taxon>
        <taxon>Dikarya</taxon>
        <taxon>Ascomycota</taxon>
        <taxon>Pezizomycotina</taxon>
        <taxon>Dothideomycetes</taxon>
        <taxon>Pleosporomycetidae</taxon>
        <taxon>Pleosporales</taxon>
        <taxon>Pleosporineae</taxon>
        <taxon>Cucurbitariaceae</taxon>
        <taxon>Cucurbitaria</taxon>
    </lineage>
</organism>